<dbReference type="RefSeq" id="WP_089897233.1">
    <property type="nucleotide sequence ID" value="NZ_FOJG01000002.1"/>
</dbReference>
<feature type="transmembrane region" description="Helical" evidence="7">
    <location>
        <begin position="66"/>
        <end position="85"/>
    </location>
</feature>
<dbReference type="STRING" id="29529.SAMN04488122_3849"/>
<dbReference type="Proteomes" id="UP000199310">
    <property type="component" value="Unassembled WGS sequence"/>
</dbReference>
<feature type="transmembrane region" description="Helical" evidence="7">
    <location>
        <begin position="116"/>
        <end position="139"/>
    </location>
</feature>
<reference evidence="10" key="1">
    <citation type="submission" date="2016-10" db="EMBL/GenBank/DDBJ databases">
        <authorList>
            <person name="Varghese N."/>
            <person name="Submissions S."/>
        </authorList>
    </citation>
    <scope>NUCLEOTIDE SEQUENCE [LARGE SCALE GENOMIC DNA]</scope>
    <source>
        <strain evidence="10">DSM 3695</strain>
    </source>
</reference>
<evidence type="ECO:0000256" key="6">
    <source>
        <dbReference type="ARBA" id="ARBA00023136"/>
    </source>
</evidence>
<dbReference type="Pfam" id="PF03458">
    <property type="entry name" value="Gly_transporter"/>
    <property type="match status" value="2"/>
</dbReference>
<organism evidence="9 10">
    <name type="scientific">Chitinophaga arvensicola</name>
    <dbReference type="NCBI Taxonomy" id="29529"/>
    <lineage>
        <taxon>Bacteria</taxon>
        <taxon>Pseudomonadati</taxon>
        <taxon>Bacteroidota</taxon>
        <taxon>Chitinophagia</taxon>
        <taxon>Chitinophagales</taxon>
        <taxon>Chitinophagaceae</taxon>
        <taxon>Chitinophaga</taxon>
    </lineage>
</organism>
<comment type="similarity">
    <text evidence="2">Belongs to the UPF0126 family.</text>
</comment>
<dbReference type="InterPro" id="IPR005115">
    <property type="entry name" value="Gly_transporter"/>
</dbReference>
<dbReference type="GO" id="GO:0005886">
    <property type="term" value="C:plasma membrane"/>
    <property type="evidence" value="ECO:0007669"/>
    <property type="project" value="UniProtKB-SubCell"/>
</dbReference>
<feature type="transmembrane region" description="Helical" evidence="7">
    <location>
        <begin position="151"/>
        <end position="170"/>
    </location>
</feature>
<feature type="domain" description="Glycine transporter" evidence="8">
    <location>
        <begin position="94"/>
        <end position="166"/>
    </location>
</feature>
<keyword evidence="5 7" id="KW-1133">Transmembrane helix</keyword>
<keyword evidence="10" id="KW-1185">Reference proteome</keyword>
<feature type="transmembrane region" description="Helical" evidence="7">
    <location>
        <begin position="34"/>
        <end position="54"/>
    </location>
</feature>
<evidence type="ECO:0000313" key="10">
    <source>
        <dbReference type="Proteomes" id="UP000199310"/>
    </source>
</evidence>
<accession>A0A1I0S5W7</accession>
<sequence length="204" mass="21335">MQLTFLQVLELLGTFAFAVSGATAAINKSYDVIGLLALAFVTAIGGGTIRDLLIGATPVAWMTDELSNSAIIVAAIIAALFFSYVKKLNRLLSTFDAIGLGMFTITGINKGLAAGLPLPVCVALGVITGTFGGLLRDVISDEQPILFTREIYAAASIAGGTLYLVAGHFTGISGDIAQGIAVTVIVTIRLVSLRHNWQLPRLRA</sequence>
<proteinExistence type="inferred from homology"/>
<evidence type="ECO:0000256" key="4">
    <source>
        <dbReference type="ARBA" id="ARBA00022692"/>
    </source>
</evidence>
<dbReference type="PANTHER" id="PTHR30506">
    <property type="entry name" value="INNER MEMBRANE PROTEIN"/>
    <property type="match status" value="1"/>
</dbReference>
<evidence type="ECO:0000256" key="3">
    <source>
        <dbReference type="ARBA" id="ARBA00022475"/>
    </source>
</evidence>
<name>A0A1I0S5W7_9BACT</name>
<gene>
    <name evidence="9" type="ORF">SAMN04488122_3849</name>
</gene>
<evidence type="ECO:0000259" key="8">
    <source>
        <dbReference type="Pfam" id="PF03458"/>
    </source>
</evidence>
<keyword evidence="4 7" id="KW-0812">Transmembrane</keyword>
<evidence type="ECO:0000256" key="5">
    <source>
        <dbReference type="ARBA" id="ARBA00022989"/>
    </source>
</evidence>
<keyword evidence="3" id="KW-1003">Cell membrane</keyword>
<evidence type="ECO:0000256" key="7">
    <source>
        <dbReference type="SAM" id="Phobius"/>
    </source>
</evidence>
<evidence type="ECO:0000256" key="1">
    <source>
        <dbReference type="ARBA" id="ARBA00004651"/>
    </source>
</evidence>
<dbReference type="PANTHER" id="PTHR30506:SF3">
    <property type="entry name" value="UPF0126 INNER MEMBRANE PROTEIN YADS-RELATED"/>
    <property type="match status" value="1"/>
</dbReference>
<evidence type="ECO:0000313" key="9">
    <source>
        <dbReference type="EMBL" id="SEW50499.1"/>
    </source>
</evidence>
<protein>
    <submittedName>
        <fullName evidence="9">Uncharacterized membrane protein YeiH</fullName>
    </submittedName>
</protein>
<dbReference type="EMBL" id="FOJG01000002">
    <property type="protein sequence ID" value="SEW50499.1"/>
    <property type="molecule type" value="Genomic_DNA"/>
</dbReference>
<comment type="subcellular location">
    <subcellularLocation>
        <location evidence="1">Cell membrane</location>
        <topology evidence="1">Multi-pass membrane protein</topology>
    </subcellularLocation>
</comment>
<keyword evidence="6 7" id="KW-0472">Membrane</keyword>
<dbReference type="OrthoDB" id="9791874at2"/>
<feature type="transmembrane region" description="Helical" evidence="7">
    <location>
        <begin position="176"/>
        <end position="193"/>
    </location>
</feature>
<dbReference type="AlphaFoldDB" id="A0A1I0S5W7"/>
<feature type="domain" description="Glycine transporter" evidence="8">
    <location>
        <begin position="8"/>
        <end position="81"/>
    </location>
</feature>
<evidence type="ECO:0000256" key="2">
    <source>
        <dbReference type="ARBA" id="ARBA00008193"/>
    </source>
</evidence>